<evidence type="ECO:0000256" key="1">
    <source>
        <dbReference type="ARBA" id="ARBA00004123"/>
    </source>
</evidence>
<keyword evidence="14" id="KW-1185">Reference proteome</keyword>
<evidence type="ECO:0000256" key="5">
    <source>
        <dbReference type="ARBA" id="ARBA00022833"/>
    </source>
</evidence>
<comment type="caution">
    <text evidence="13">The sequence shown here is derived from an EMBL/GenBank/DDBJ whole genome shotgun (WGS) entry which is preliminary data.</text>
</comment>
<dbReference type="InterPro" id="IPR012337">
    <property type="entry name" value="RNaseH-like_sf"/>
</dbReference>
<dbReference type="PROSITE" id="PS01358">
    <property type="entry name" value="ZF_RANBP2_1"/>
    <property type="match status" value="3"/>
</dbReference>
<evidence type="ECO:0000256" key="7">
    <source>
        <dbReference type="ARBA" id="ARBA00023242"/>
    </source>
</evidence>
<dbReference type="InterPro" id="IPR001876">
    <property type="entry name" value="Znf_RanBP2"/>
</dbReference>
<dbReference type="InterPro" id="IPR036397">
    <property type="entry name" value="RNaseH_sf"/>
</dbReference>
<reference evidence="13 14" key="1">
    <citation type="submission" date="2016-07" db="EMBL/GenBank/DDBJ databases">
        <title>Pervasive Adenine N6-methylation of Active Genes in Fungi.</title>
        <authorList>
            <consortium name="DOE Joint Genome Institute"/>
            <person name="Mondo S.J."/>
            <person name="Dannebaum R.O."/>
            <person name="Kuo R.C."/>
            <person name="Labutti K."/>
            <person name="Haridas S."/>
            <person name="Kuo A."/>
            <person name="Salamov A."/>
            <person name="Ahrendt S.R."/>
            <person name="Lipzen A."/>
            <person name="Sullivan W."/>
            <person name="Andreopoulos W.B."/>
            <person name="Clum A."/>
            <person name="Lindquist E."/>
            <person name="Daum C."/>
            <person name="Ramamoorthy G.K."/>
            <person name="Gryganskyi A."/>
            <person name="Culley D."/>
            <person name="Magnuson J.K."/>
            <person name="James T.Y."/>
            <person name="O'Malley M.A."/>
            <person name="Stajich J.E."/>
            <person name="Spatafora J.W."/>
            <person name="Visel A."/>
            <person name="Grigoriev I.V."/>
        </authorList>
    </citation>
    <scope>NUCLEOTIDE SEQUENCE [LARGE SCALE GENOMIC DNA]</scope>
    <source>
        <strain evidence="13 14">NRRL 3301</strain>
    </source>
</reference>
<evidence type="ECO:0000259" key="11">
    <source>
        <dbReference type="PROSITE" id="PS50102"/>
    </source>
</evidence>
<evidence type="ECO:0000256" key="8">
    <source>
        <dbReference type="PROSITE-ProRule" id="PRU00176"/>
    </source>
</evidence>
<evidence type="ECO:0000256" key="4">
    <source>
        <dbReference type="ARBA" id="ARBA00022771"/>
    </source>
</evidence>
<dbReference type="InterPro" id="IPR034870">
    <property type="entry name" value="TET_fam"/>
</dbReference>
<dbReference type="Pfam" id="PF00929">
    <property type="entry name" value="RNase_T"/>
    <property type="match status" value="1"/>
</dbReference>
<keyword evidence="5" id="KW-0862">Zinc</keyword>
<evidence type="ECO:0000313" key="14">
    <source>
        <dbReference type="Proteomes" id="UP000242146"/>
    </source>
</evidence>
<dbReference type="InterPro" id="IPR000504">
    <property type="entry name" value="RRM_dom"/>
</dbReference>
<feature type="domain" description="RanBP2-type" evidence="12">
    <location>
        <begin position="551"/>
        <end position="582"/>
    </location>
</feature>
<evidence type="ECO:0000256" key="9">
    <source>
        <dbReference type="PROSITE-ProRule" id="PRU00322"/>
    </source>
</evidence>
<feature type="compositionally biased region" description="Pro residues" evidence="10">
    <location>
        <begin position="520"/>
        <end position="533"/>
    </location>
</feature>
<evidence type="ECO:0000256" key="6">
    <source>
        <dbReference type="ARBA" id="ARBA00022884"/>
    </source>
</evidence>
<dbReference type="Pfam" id="PF00641">
    <property type="entry name" value="Zn_ribbon_RanBP"/>
    <property type="match status" value="3"/>
</dbReference>
<proteinExistence type="inferred from homology"/>
<feature type="domain" description="RanBP2-type" evidence="12">
    <location>
        <begin position="384"/>
        <end position="413"/>
    </location>
</feature>
<feature type="compositionally biased region" description="Pro residues" evidence="10">
    <location>
        <begin position="495"/>
        <end position="511"/>
    </location>
</feature>
<dbReference type="SUPFAM" id="SSF53098">
    <property type="entry name" value="Ribonuclease H-like"/>
    <property type="match status" value="1"/>
</dbReference>
<dbReference type="SUPFAM" id="SSF54928">
    <property type="entry name" value="RNA-binding domain, RBD"/>
    <property type="match status" value="1"/>
</dbReference>
<dbReference type="Pfam" id="PF00076">
    <property type="entry name" value="RRM_1"/>
    <property type="match status" value="1"/>
</dbReference>
<dbReference type="SMART" id="SM00547">
    <property type="entry name" value="ZnF_RBZ"/>
    <property type="match status" value="3"/>
</dbReference>
<dbReference type="STRING" id="101127.A0A1X2GU38"/>
<dbReference type="Proteomes" id="UP000242146">
    <property type="component" value="Unassembled WGS sequence"/>
</dbReference>
<dbReference type="SMART" id="SM00360">
    <property type="entry name" value="RRM"/>
    <property type="match status" value="1"/>
</dbReference>
<dbReference type="SMART" id="SM00479">
    <property type="entry name" value="EXOIII"/>
    <property type="match status" value="1"/>
</dbReference>
<dbReference type="PROSITE" id="PS50102">
    <property type="entry name" value="RRM"/>
    <property type="match status" value="1"/>
</dbReference>
<feature type="region of interest" description="Disordered" evidence="10">
    <location>
        <begin position="421"/>
        <end position="461"/>
    </location>
</feature>
<dbReference type="AlphaFoldDB" id="A0A1X2GU38"/>
<gene>
    <name evidence="13" type="ORF">DM01DRAFT_265442</name>
</gene>
<organism evidence="13 14">
    <name type="scientific">Hesseltinella vesiculosa</name>
    <dbReference type="NCBI Taxonomy" id="101127"/>
    <lineage>
        <taxon>Eukaryota</taxon>
        <taxon>Fungi</taxon>
        <taxon>Fungi incertae sedis</taxon>
        <taxon>Mucoromycota</taxon>
        <taxon>Mucoromycotina</taxon>
        <taxon>Mucoromycetes</taxon>
        <taxon>Mucorales</taxon>
        <taxon>Cunninghamellaceae</taxon>
        <taxon>Hesseltinella</taxon>
    </lineage>
</organism>
<dbReference type="Gene3D" id="4.10.1060.10">
    <property type="entry name" value="Zinc finger, RanBP2-type"/>
    <property type="match status" value="3"/>
</dbReference>
<protein>
    <submittedName>
        <fullName evidence="13">Uncharacterized protein</fullName>
    </submittedName>
</protein>
<dbReference type="GO" id="GO:0003723">
    <property type="term" value="F:RNA binding"/>
    <property type="evidence" value="ECO:0007669"/>
    <property type="project" value="UniProtKB-UniRule"/>
</dbReference>
<evidence type="ECO:0000259" key="12">
    <source>
        <dbReference type="PROSITE" id="PS50199"/>
    </source>
</evidence>
<dbReference type="Gene3D" id="3.30.70.330">
    <property type="match status" value="1"/>
</dbReference>
<evidence type="ECO:0000256" key="10">
    <source>
        <dbReference type="SAM" id="MobiDB-lite"/>
    </source>
</evidence>
<keyword evidence="7" id="KW-0539">Nucleus</keyword>
<feature type="domain" description="RRM" evidence="11">
    <location>
        <begin position="283"/>
        <end position="361"/>
    </location>
</feature>
<keyword evidence="6 8" id="KW-0694">RNA-binding</keyword>
<comment type="subcellular location">
    <subcellularLocation>
        <location evidence="1">Nucleus</location>
    </subcellularLocation>
</comment>
<accession>A0A1X2GU38</accession>
<name>A0A1X2GU38_9FUNG</name>
<dbReference type="GO" id="GO:0008270">
    <property type="term" value="F:zinc ion binding"/>
    <property type="evidence" value="ECO:0007669"/>
    <property type="project" value="UniProtKB-KW"/>
</dbReference>
<dbReference type="GO" id="GO:0005634">
    <property type="term" value="C:nucleus"/>
    <property type="evidence" value="ECO:0007669"/>
    <property type="project" value="UniProtKB-SubCell"/>
</dbReference>
<feature type="compositionally biased region" description="Low complexity" evidence="10">
    <location>
        <begin position="579"/>
        <end position="590"/>
    </location>
</feature>
<feature type="region of interest" description="Disordered" evidence="10">
    <location>
        <begin position="579"/>
        <end position="598"/>
    </location>
</feature>
<keyword evidence="4 9" id="KW-0863">Zinc-finger</keyword>
<dbReference type="InterPro" id="IPR036443">
    <property type="entry name" value="Znf_RanBP2_sf"/>
</dbReference>
<comment type="similarity">
    <text evidence="2">Belongs to the RRM TET family.</text>
</comment>
<dbReference type="SUPFAM" id="SSF90209">
    <property type="entry name" value="Ran binding protein zinc finger-like"/>
    <property type="match status" value="3"/>
</dbReference>
<dbReference type="InterPro" id="IPR035979">
    <property type="entry name" value="RBD_domain_sf"/>
</dbReference>
<dbReference type="GO" id="GO:0006355">
    <property type="term" value="P:regulation of DNA-templated transcription"/>
    <property type="evidence" value="ECO:0007669"/>
    <property type="project" value="InterPro"/>
</dbReference>
<dbReference type="Gene3D" id="3.30.420.10">
    <property type="entry name" value="Ribonuclease H-like superfamily/Ribonuclease H"/>
    <property type="match status" value="1"/>
</dbReference>
<dbReference type="InterPro" id="IPR013520">
    <property type="entry name" value="Ribonucl_H"/>
</dbReference>
<dbReference type="OrthoDB" id="448399at2759"/>
<dbReference type="PANTHER" id="PTHR23238">
    <property type="entry name" value="RNA BINDING PROTEIN"/>
    <property type="match status" value="1"/>
</dbReference>
<evidence type="ECO:0000256" key="3">
    <source>
        <dbReference type="ARBA" id="ARBA00022723"/>
    </source>
</evidence>
<feature type="region of interest" description="Disordered" evidence="10">
    <location>
        <begin position="495"/>
        <end position="547"/>
    </location>
</feature>
<feature type="domain" description="RanBP2-type" evidence="12">
    <location>
        <begin position="463"/>
        <end position="494"/>
    </location>
</feature>
<dbReference type="EMBL" id="MCGT01000004">
    <property type="protein sequence ID" value="ORX60528.1"/>
    <property type="molecule type" value="Genomic_DNA"/>
</dbReference>
<keyword evidence="3" id="KW-0479">Metal-binding</keyword>
<feature type="region of interest" description="Disordered" evidence="10">
    <location>
        <begin position="1"/>
        <end position="53"/>
    </location>
</feature>
<dbReference type="InterPro" id="IPR012677">
    <property type="entry name" value="Nucleotide-bd_a/b_plait_sf"/>
</dbReference>
<evidence type="ECO:0000256" key="2">
    <source>
        <dbReference type="ARBA" id="ARBA00008448"/>
    </source>
</evidence>
<sequence length="630" mass="69028">MEPVIDRKRRLSEDESEGELKVVKKQLVESSDDLDQKSEITDENDTEATTKNNGTMVPFQRLVVLHVEVTCDENPTNPAAVQVKKENAEIIELSYAIVDSQDMTILNRNSVIVKPTSTPLTQFCTQVSGITADQIEEGTTLAEAVAQLEHAINKDIVTQGLEVCFVTHGGWVLRIQLAREARDKQVALADYLSKPRMFDLKQEIQRWQVHHPDVVLHSMGLKELAQAFGAGAAYANNDHKRIDSLATTVTLMEYLTKDGHSDVFIHPINAQADLNQFKAEQSKVVHLAGLPFEVTQGELEAWFSSNNLRPITMWMLQAPDPTKPSASGFIVFHQHQEAERALELNGRCLSDRVIEVSPSSERVVEKAYSLLQPFPLQPKSRTVRPGDWNCSNCGFHNFASRRHCFKCNAENGAGAAVPASTPMAPHHSGMPPPPRPHYGGPPAGSPNMHYYPPRPAGPPGNAHPGDWKCPNPSCAFQNFASRAYCMKCSTPRPGSPAPPAASHTSPPPAPAGSPYGSHGTPPPPPPPAYGRPPPYHHRPPPPPQHMGGNFRPGDWYCPNPACQFQNFASRMNCYRCQTPNPTPQQQSSAPGYGGPGAYDYGNPRPVNLPPGNVPAPGTGGHGYRVGDWYW</sequence>
<evidence type="ECO:0000313" key="13">
    <source>
        <dbReference type="EMBL" id="ORX60528.1"/>
    </source>
</evidence>
<dbReference type="PROSITE" id="PS50199">
    <property type="entry name" value="ZF_RANBP2_2"/>
    <property type="match status" value="3"/>
</dbReference>